<keyword evidence="2" id="KW-0378">Hydrolase</keyword>
<dbReference type="EC" id="3.3.1.1" evidence="2"/>
<feature type="region of interest" description="Disordered" evidence="1">
    <location>
        <begin position="1"/>
        <end position="292"/>
    </location>
</feature>
<feature type="compositionally biased region" description="Basic residues" evidence="1">
    <location>
        <begin position="190"/>
        <end position="210"/>
    </location>
</feature>
<feature type="non-terminal residue" evidence="2">
    <location>
        <position position="1"/>
    </location>
</feature>
<feature type="compositionally biased region" description="Basic and acidic residues" evidence="1">
    <location>
        <begin position="241"/>
        <end position="258"/>
    </location>
</feature>
<feature type="compositionally biased region" description="Basic and acidic residues" evidence="1">
    <location>
        <begin position="1"/>
        <end position="31"/>
    </location>
</feature>
<dbReference type="AlphaFoldDB" id="A0A6J4JY59"/>
<reference evidence="2" key="1">
    <citation type="submission" date="2020-02" db="EMBL/GenBank/DDBJ databases">
        <authorList>
            <person name="Meier V. D."/>
        </authorList>
    </citation>
    <scope>NUCLEOTIDE SEQUENCE</scope>
    <source>
        <strain evidence="2">AVDCRST_MAG48</strain>
    </source>
</reference>
<feature type="compositionally biased region" description="Basic and acidic residues" evidence="1">
    <location>
        <begin position="40"/>
        <end position="63"/>
    </location>
</feature>
<feature type="compositionally biased region" description="Basic residues" evidence="1">
    <location>
        <begin position="159"/>
        <end position="171"/>
    </location>
</feature>
<feature type="compositionally biased region" description="Basic and acidic residues" evidence="1">
    <location>
        <begin position="172"/>
        <end position="189"/>
    </location>
</feature>
<feature type="compositionally biased region" description="Basic residues" evidence="1">
    <location>
        <begin position="89"/>
        <end position="102"/>
    </location>
</feature>
<gene>
    <name evidence="2" type="ORF">AVDCRST_MAG48-487</name>
</gene>
<protein>
    <submittedName>
        <fullName evidence="2">Adenosylhomocysteinase</fullName>
        <ecNumber evidence="2">3.3.1.1</ecNumber>
    </submittedName>
</protein>
<dbReference type="GO" id="GO:0016787">
    <property type="term" value="F:hydrolase activity"/>
    <property type="evidence" value="ECO:0007669"/>
    <property type="project" value="UniProtKB-KW"/>
</dbReference>
<sequence>GLPRRRPDPGRLRPPRDHARRARDAGTDGHARAVRGVEAAGRRPDRRLAAHDHPDRGADRDPGRPGGRGALGQLQHLLHPGPGRCGRGGGRRHPGRPGRRAGLRLEGRVPRGVLGPDAGDPALARRPAGQHDPRRRRRRHPAGAPGGRGGEDRAGARGAGRRPRGAARHHRADQAEPRGGRRLAGDRQRHPGRHRGDHHRRAPALRHVSRRPAALPGHQRQRLGDQVEVRQQVRHPALAGRRAEPGHRRADRRQDGRGLRLRRRRQGLRRGAARPGGPGAGDRGRPDLRAAG</sequence>
<feature type="compositionally biased region" description="Basic and acidic residues" evidence="1">
    <location>
        <begin position="282"/>
        <end position="292"/>
    </location>
</feature>
<proteinExistence type="predicted"/>
<dbReference type="EMBL" id="CADCTS010000072">
    <property type="protein sequence ID" value="CAA9290622.1"/>
    <property type="molecule type" value="Genomic_DNA"/>
</dbReference>
<evidence type="ECO:0000313" key="2">
    <source>
        <dbReference type="EMBL" id="CAA9290622.1"/>
    </source>
</evidence>
<name>A0A6J4JY59_9ACTN</name>
<organism evidence="2">
    <name type="scientific">uncultured Friedmanniella sp</name>
    <dbReference type="NCBI Taxonomy" id="335381"/>
    <lineage>
        <taxon>Bacteria</taxon>
        <taxon>Bacillati</taxon>
        <taxon>Actinomycetota</taxon>
        <taxon>Actinomycetes</taxon>
        <taxon>Propionibacteriales</taxon>
        <taxon>Nocardioidaceae</taxon>
        <taxon>Friedmanniella</taxon>
        <taxon>environmental samples</taxon>
    </lineage>
</organism>
<accession>A0A6J4JY59</accession>
<feature type="compositionally biased region" description="Basic residues" evidence="1">
    <location>
        <begin position="259"/>
        <end position="272"/>
    </location>
</feature>
<feature type="non-terminal residue" evidence="2">
    <location>
        <position position="292"/>
    </location>
</feature>
<evidence type="ECO:0000256" key="1">
    <source>
        <dbReference type="SAM" id="MobiDB-lite"/>
    </source>
</evidence>